<comment type="pathway">
    <text evidence="7">Protein modification; lipoprotein biosynthesis (diacylglyceryl transfer).</text>
</comment>
<keyword evidence="2 7" id="KW-1003">Cell membrane</keyword>
<comment type="subcellular location">
    <subcellularLocation>
        <location evidence="7">Cell membrane</location>
        <topology evidence="7">Multi-pass membrane protein</topology>
    </subcellularLocation>
</comment>
<evidence type="ECO:0000256" key="5">
    <source>
        <dbReference type="ARBA" id="ARBA00022989"/>
    </source>
</evidence>
<dbReference type="PROSITE" id="PS01311">
    <property type="entry name" value="LGT"/>
    <property type="match status" value="1"/>
</dbReference>
<dbReference type="EMBL" id="JBHMAU010000066">
    <property type="protein sequence ID" value="MFB9776727.1"/>
    <property type="molecule type" value="Genomic_DNA"/>
</dbReference>
<dbReference type="GO" id="GO:0008961">
    <property type="term" value="F:phosphatidylglycerol-prolipoprotein diacylglyceryl transferase activity"/>
    <property type="evidence" value="ECO:0007669"/>
    <property type="project" value="UniProtKB-EC"/>
</dbReference>
<evidence type="ECO:0000256" key="6">
    <source>
        <dbReference type="ARBA" id="ARBA00023136"/>
    </source>
</evidence>
<evidence type="ECO:0000256" key="4">
    <source>
        <dbReference type="ARBA" id="ARBA00022692"/>
    </source>
</evidence>
<dbReference type="EC" id="2.5.1.145" evidence="7"/>
<feature type="transmembrane region" description="Helical" evidence="7">
    <location>
        <begin position="65"/>
        <end position="85"/>
    </location>
</feature>
<dbReference type="NCBIfam" id="TIGR00544">
    <property type="entry name" value="lgt"/>
    <property type="match status" value="1"/>
</dbReference>
<feature type="transmembrane region" description="Helical" evidence="7">
    <location>
        <begin position="105"/>
        <end position="127"/>
    </location>
</feature>
<feature type="binding site" evidence="7">
    <location>
        <position position="153"/>
    </location>
    <ligand>
        <name>a 1,2-diacyl-sn-glycero-3-phospho-(1'-sn-glycerol)</name>
        <dbReference type="ChEBI" id="CHEBI:64716"/>
    </ligand>
</feature>
<accession>A0ABV5X2Q6</accession>
<evidence type="ECO:0000256" key="8">
    <source>
        <dbReference type="SAM" id="MobiDB-lite"/>
    </source>
</evidence>
<feature type="transmembrane region" description="Helical" evidence="7">
    <location>
        <begin position="257"/>
        <end position="279"/>
    </location>
</feature>
<evidence type="ECO:0000313" key="9">
    <source>
        <dbReference type="EMBL" id="MFB9776727.1"/>
    </source>
</evidence>
<feature type="transmembrane region" description="Helical" evidence="7">
    <location>
        <begin position="33"/>
        <end position="53"/>
    </location>
</feature>
<keyword evidence="5 7" id="KW-1133">Transmembrane helix</keyword>
<sequence>MHETLAGAVALSPLSAAIPSPSWSGFNIGPFTIHAYALCILAGIVAALTLTQARWKRRGGSEDDLWNIAVWAIPFGIIGGRLYYVLTVPTPYFGPEGNPLDAFKIWQGGLGIGGAVAIGTLTVWLVCRHYGIRFTSFIDAAAPGLILAQAFGRWGNWFNQELFGRPTTLPWGLQIDKVLNGAPNPNWPDAALPADTLFHPTFLYESLWNLAGCLLLIWGAKRLRLGHGQVFFAYICYYTVGRLWIESLRIDHSEYFLGVRINLWFYIVVLFIGITLFTLSRLKYKEPSPEVYTEQGLARMQAEQAAGSGSQRGSGGDDDRPGPGTSGTGASGAGGGTGLGTGTGRDATRSGRDRGETRREDGGNALTDRSFGFFGAVTSAISIVPQVRRGPGDEGSAQSD</sequence>
<dbReference type="PANTHER" id="PTHR30589:SF0">
    <property type="entry name" value="PHOSPHATIDYLGLYCEROL--PROLIPOPROTEIN DIACYLGLYCERYL TRANSFERASE"/>
    <property type="match status" value="1"/>
</dbReference>
<proteinExistence type="inferred from homology"/>
<feature type="compositionally biased region" description="Gly residues" evidence="8">
    <location>
        <begin position="324"/>
        <end position="343"/>
    </location>
</feature>
<comment type="similarity">
    <text evidence="1 7">Belongs to the Lgt family.</text>
</comment>
<comment type="catalytic activity">
    <reaction evidence="7">
        <text>L-cysteinyl-[prolipoprotein] + a 1,2-diacyl-sn-glycero-3-phospho-(1'-sn-glycerol) = an S-1,2-diacyl-sn-glyceryl-L-cysteinyl-[prolipoprotein] + sn-glycerol 1-phosphate + H(+)</text>
        <dbReference type="Rhea" id="RHEA:56712"/>
        <dbReference type="Rhea" id="RHEA-COMP:14679"/>
        <dbReference type="Rhea" id="RHEA-COMP:14680"/>
        <dbReference type="ChEBI" id="CHEBI:15378"/>
        <dbReference type="ChEBI" id="CHEBI:29950"/>
        <dbReference type="ChEBI" id="CHEBI:57685"/>
        <dbReference type="ChEBI" id="CHEBI:64716"/>
        <dbReference type="ChEBI" id="CHEBI:140658"/>
        <dbReference type="EC" id="2.5.1.145"/>
    </reaction>
</comment>
<dbReference type="RefSeq" id="WP_376840585.1">
    <property type="nucleotide sequence ID" value="NZ_JBHMAU010000066.1"/>
</dbReference>
<feature type="transmembrane region" description="Helical" evidence="7">
    <location>
        <begin position="225"/>
        <end position="245"/>
    </location>
</feature>
<keyword evidence="3 7" id="KW-0808">Transferase</keyword>
<name>A0ABV5X2Q6_9MICO</name>
<feature type="region of interest" description="Disordered" evidence="8">
    <location>
        <begin position="302"/>
        <end position="370"/>
    </location>
</feature>
<feature type="compositionally biased region" description="Basic and acidic residues" evidence="8">
    <location>
        <begin position="346"/>
        <end position="362"/>
    </location>
</feature>
<comment type="function">
    <text evidence="7">Catalyzes the transfer of the diacylglyceryl group from phosphatidylglycerol to the sulfhydryl group of the N-terminal cysteine of a prolipoprotein, the first step in the formation of mature lipoproteins.</text>
</comment>
<dbReference type="InterPro" id="IPR001640">
    <property type="entry name" value="Lgt"/>
</dbReference>
<evidence type="ECO:0000256" key="3">
    <source>
        <dbReference type="ARBA" id="ARBA00022679"/>
    </source>
</evidence>
<organism evidence="9 10">
    <name type="scientific">Brevibacterium otitidis</name>
    <dbReference type="NCBI Taxonomy" id="53364"/>
    <lineage>
        <taxon>Bacteria</taxon>
        <taxon>Bacillati</taxon>
        <taxon>Actinomycetota</taxon>
        <taxon>Actinomycetes</taxon>
        <taxon>Micrococcales</taxon>
        <taxon>Brevibacteriaceae</taxon>
        <taxon>Brevibacterium</taxon>
    </lineage>
</organism>
<dbReference type="HAMAP" id="MF_01147">
    <property type="entry name" value="Lgt"/>
    <property type="match status" value="1"/>
</dbReference>
<evidence type="ECO:0000256" key="2">
    <source>
        <dbReference type="ARBA" id="ARBA00022475"/>
    </source>
</evidence>
<dbReference type="Proteomes" id="UP001589707">
    <property type="component" value="Unassembled WGS sequence"/>
</dbReference>
<evidence type="ECO:0000313" key="10">
    <source>
        <dbReference type="Proteomes" id="UP001589707"/>
    </source>
</evidence>
<reference evidence="9 10" key="1">
    <citation type="submission" date="2024-09" db="EMBL/GenBank/DDBJ databases">
        <authorList>
            <person name="Sun Q."/>
            <person name="Mori K."/>
        </authorList>
    </citation>
    <scope>NUCLEOTIDE SEQUENCE [LARGE SCALE GENOMIC DNA]</scope>
    <source>
        <strain evidence="9 10">JCM 11683</strain>
    </source>
</reference>
<protein>
    <recommendedName>
        <fullName evidence="7">Phosphatidylglycerol--prolipoprotein diacylglyceryl transferase</fullName>
        <ecNumber evidence="7">2.5.1.145</ecNumber>
    </recommendedName>
</protein>
<gene>
    <name evidence="7 9" type="primary">lgt</name>
    <name evidence="9" type="ORF">ACFFN1_10005</name>
</gene>
<keyword evidence="10" id="KW-1185">Reference proteome</keyword>
<keyword evidence="4 7" id="KW-0812">Transmembrane</keyword>
<dbReference type="Pfam" id="PF01790">
    <property type="entry name" value="LGT"/>
    <property type="match status" value="1"/>
</dbReference>
<evidence type="ECO:0000256" key="1">
    <source>
        <dbReference type="ARBA" id="ARBA00007150"/>
    </source>
</evidence>
<evidence type="ECO:0000256" key="7">
    <source>
        <dbReference type="HAMAP-Rule" id="MF_01147"/>
    </source>
</evidence>
<dbReference type="PANTHER" id="PTHR30589">
    <property type="entry name" value="PROLIPOPROTEIN DIACYLGLYCERYL TRANSFERASE"/>
    <property type="match status" value="1"/>
</dbReference>
<keyword evidence="6 7" id="KW-0472">Membrane</keyword>
<comment type="caution">
    <text evidence="9">The sequence shown here is derived from an EMBL/GenBank/DDBJ whole genome shotgun (WGS) entry which is preliminary data.</text>
</comment>